<proteinExistence type="predicted"/>
<organism evidence="1 2">
    <name type="scientific">Lecanicillium saksenae</name>
    <dbReference type="NCBI Taxonomy" id="468837"/>
    <lineage>
        <taxon>Eukaryota</taxon>
        <taxon>Fungi</taxon>
        <taxon>Dikarya</taxon>
        <taxon>Ascomycota</taxon>
        <taxon>Pezizomycotina</taxon>
        <taxon>Sordariomycetes</taxon>
        <taxon>Hypocreomycetidae</taxon>
        <taxon>Hypocreales</taxon>
        <taxon>Cordycipitaceae</taxon>
        <taxon>Lecanicillium</taxon>
    </lineage>
</organism>
<gene>
    <name evidence="1" type="ORF">NLG97_g8733</name>
</gene>
<protein>
    <submittedName>
        <fullName evidence="1">Uncharacterized protein</fullName>
    </submittedName>
</protein>
<evidence type="ECO:0000313" key="2">
    <source>
        <dbReference type="Proteomes" id="UP001148737"/>
    </source>
</evidence>
<accession>A0ACC1QI74</accession>
<name>A0ACC1QI74_9HYPO</name>
<reference evidence="1" key="1">
    <citation type="submission" date="2022-07" db="EMBL/GenBank/DDBJ databases">
        <title>Genome Sequence of Lecanicillium saksenae.</title>
        <authorList>
            <person name="Buettner E."/>
        </authorList>
    </citation>
    <scope>NUCLEOTIDE SEQUENCE</scope>
    <source>
        <strain evidence="1">VT-O1</strain>
    </source>
</reference>
<keyword evidence="2" id="KW-1185">Reference proteome</keyword>
<sequence length="197" mass="22210">MITWTKCVTIKDYVTHGVMYTILPYYAFYRWLLLVTLCMLEVTVATRPTFPAALNVLNAVLARLSGLPPYLPFELVHLARKITLTVYIALSQIGPIILAQLNPNAEKGVEDEDKALREGLLRLEGLTRQMDADAARLIDMELTPFKGDEEMAVKMRTKMREWLINNTIRSDPMVKDALGNSFRKKRVDAPAGAKGTK</sequence>
<evidence type="ECO:0000313" key="1">
    <source>
        <dbReference type="EMBL" id="KAJ3477826.1"/>
    </source>
</evidence>
<dbReference type="Proteomes" id="UP001148737">
    <property type="component" value="Unassembled WGS sequence"/>
</dbReference>
<comment type="caution">
    <text evidence="1">The sequence shown here is derived from an EMBL/GenBank/DDBJ whole genome shotgun (WGS) entry which is preliminary data.</text>
</comment>
<dbReference type="EMBL" id="JANAKD010001609">
    <property type="protein sequence ID" value="KAJ3477826.1"/>
    <property type="molecule type" value="Genomic_DNA"/>
</dbReference>